<dbReference type="OrthoDB" id="9773828at2"/>
<dbReference type="PANTHER" id="PTHR43150:SF4">
    <property type="entry name" value="L-GLYCERALDEHYDE 3-PHOSPHATE REDUCTASE"/>
    <property type="match status" value="1"/>
</dbReference>
<gene>
    <name evidence="5" type="ORF">FD35_GL001341</name>
</gene>
<dbReference type="AlphaFoldDB" id="A0A0R1RGD7"/>
<evidence type="ECO:0000313" key="5">
    <source>
        <dbReference type="EMBL" id="KRL53346.1"/>
    </source>
</evidence>
<dbReference type="eggNOG" id="COG0667">
    <property type="taxonomic scope" value="Bacteria"/>
</dbReference>
<dbReference type="GO" id="GO:0016491">
    <property type="term" value="F:oxidoreductase activity"/>
    <property type="evidence" value="ECO:0007669"/>
    <property type="project" value="UniProtKB-KW"/>
</dbReference>
<proteinExistence type="inferred from homology"/>
<dbReference type="PANTHER" id="PTHR43150">
    <property type="entry name" value="HYPERKINETIC, ISOFORM M"/>
    <property type="match status" value="1"/>
</dbReference>
<dbReference type="Proteomes" id="UP000051999">
    <property type="component" value="Unassembled WGS sequence"/>
</dbReference>
<dbReference type="EMBL" id="AZFF01000021">
    <property type="protein sequence ID" value="KRL53346.1"/>
    <property type="molecule type" value="Genomic_DNA"/>
</dbReference>
<protein>
    <submittedName>
        <fullName evidence="5">Aldo keto reductase family oxidoreductase</fullName>
    </submittedName>
</protein>
<name>A0A0R1RGD7_9LACO</name>
<evidence type="ECO:0000313" key="6">
    <source>
        <dbReference type="Proteomes" id="UP000051999"/>
    </source>
</evidence>
<dbReference type="PATRIC" id="fig|1114972.6.peg.1359"/>
<organism evidence="5 6">
    <name type="scientific">Furfurilactobacillus rossiae DSM 15814</name>
    <dbReference type="NCBI Taxonomy" id="1114972"/>
    <lineage>
        <taxon>Bacteria</taxon>
        <taxon>Bacillati</taxon>
        <taxon>Bacillota</taxon>
        <taxon>Bacilli</taxon>
        <taxon>Lactobacillales</taxon>
        <taxon>Lactobacillaceae</taxon>
        <taxon>Furfurilactobacillus</taxon>
    </lineage>
</organism>
<evidence type="ECO:0000256" key="2">
    <source>
        <dbReference type="ARBA" id="ARBA00022857"/>
    </source>
</evidence>
<dbReference type="Gene3D" id="3.20.20.100">
    <property type="entry name" value="NADP-dependent oxidoreductase domain"/>
    <property type="match status" value="1"/>
</dbReference>
<dbReference type="SUPFAM" id="SSF51430">
    <property type="entry name" value="NAD(P)-linked oxidoreductase"/>
    <property type="match status" value="1"/>
</dbReference>
<dbReference type="GO" id="GO:0051596">
    <property type="term" value="P:methylglyoxal catabolic process"/>
    <property type="evidence" value="ECO:0007669"/>
    <property type="project" value="TreeGrafter"/>
</dbReference>
<accession>A0A0R1RGD7</accession>
<evidence type="ECO:0000259" key="4">
    <source>
        <dbReference type="Pfam" id="PF00248"/>
    </source>
</evidence>
<sequence length="328" mass="37034">MYLANEHRYEQMMYRRAGKSGLKLSVLGLGFWHNFGSVDEYETQKQIVRTAFDAGITYFDLANNYGPVAGSAETNFGHLMDEDLKPYRDELVIASKAGHRMWDGPYGDGGSMKNILASADQSLQRMHLDYVDIFYSHRPDPDTPVEETAYALDKLVREGKALYIGISKYNPEQTAAIEAVFDDLHTPYIVHQDRYNLFDRHIEDGLLDRLTADQTGLVTFSSLAQGLLTDRYLNGIPEDSRAHRSTSPFLHEDQVEQTLSTVKRLNEIAQQRDQSLADMAIAWLLHHQQVTSVLIGASRPEQLRDNLGALKHLDFSDDELAAINAALK</sequence>
<dbReference type="RefSeq" id="WP_017263006.1">
    <property type="nucleotide sequence ID" value="NZ_AUAW01000010.1"/>
</dbReference>
<evidence type="ECO:0000256" key="3">
    <source>
        <dbReference type="ARBA" id="ARBA00023002"/>
    </source>
</evidence>
<keyword evidence="3" id="KW-0560">Oxidoreductase</keyword>
<feature type="domain" description="NADP-dependent oxidoreductase" evidence="4">
    <location>
        <begin position="27"/>
        <end position="327"/>
    </location>
</feature>
<dbReference type="InterPro" id="IPR005399">
    <property type="entry name" value="K_chnl_volt-dep_bsu_KCNAB-rel"/>
</dbReference>
<comment type="similarity">
    <text evidence="1">Belongs to the shaker potassium channel beta subunit family.</text>
</comment>
<dbReference type="InterPro" id="IPR036812">
    <property type="entry name" value="NAD(P)_OxRdtase_dom_sf"/>
</dbReference>
<reference evidence="5 6" key="1">
    <citation type="journal article" date="2015" name="Genome Announc.">
        <title>Expanding the biotechnology potential of lactobacilli through comparative genomics of 213 strains and associated genera.</title>
        <authorList>
            <person name="Sun Z."/>
            <person name="Harris H.M."/>
            <person name="McCann A."/>
            <person name="Guo C."/>
            <person name="Argimon S."/>
            <person name="Zhang W."/>
            <person name="Yang X."/>
            <person name="Jeffery I.B."/>
            <person name="Cooney J.C."/>
            <person name="Kagawa T.F."/>
            <person name="Liu W."/>
            <person name="Song Y."/>
            <person name="Salvetti E."/>
            <person name="Wrobel A."/>
            <person name="Rasinkangas P."/>
            <person name="Parkhill J."/>
            <person name="Rea M.C."/>
            <person name="O'Sullivan O."/>
            <person name="Ritari J."/>
            <person name="Douillard F.P."/>
            <person name="Paul Ross R."/>
            <person name="Yang R."/>
            <person name="Briner A.E."/>
            <person name="Felis G.E."/>
            <person name="de Vos W.M."/>
            <person name="Barrangou R."/>
            <person name="Klaenhammer T.R."/>
            <person name="Caufield P.W."/>
            <person name="Cui Y."/>
            <person name="Zhang H."/>
            <person name="O'Toole P.W."/>
        </authorList>
    </citation>
    <scope>NUCLEOTIDE SEQUENCE [LARGE SCALE GENOMIC DNA]</scope>
    <source>
        <strain evidence="5 6">DSM 15814</strain>
    </source>
</reference>
<keyword evidence="2" id="KW-0521">NADP</keyword>
<dbReference type="Pfam" id="PF00248">
    <property type="entry name" value="Aldo_ket_red"/>
    <property type="match status" value="1"/>
</dbReference>
<evidence type="ECO:0000256" key="1">
    <source>
        <dbReference type="ARBA" id="ARBA00006515"/>
    </source>
</evidence>
<keyword evidence="6" id="KW-1185">Reference proteome</keyword>
<comment type="caution">
    <text evidence="5">The sequence shown here is derived from an EMBL/GenBank/DDBJ whole genome shotgun (WGS) entry which is preliminary data.</text>
</comment>
<dbReference type="STRING" id="1114972.FD35_GL001341"/>
<dbReference type="InterPro" id="IPR023210">
    <property type="entry name" value="NADP_OxRdtase_dom"/>
</dbReference>